<protein>
    <submittedName>
        <fullName evidence="1">Uncharacterized protein</fullName>
    </submittedName>
</protein>
<evidence type="ECO:0000313" key="1">
    <source>
        <dbReference type="EMBL" id="PKU27356.1"/>
    </source>
</evidence>
<reference evidence="2" key="1">
    <citation type="submission" date="2017-11" db="EMBL/GenBank/DDBJ databases">
        <authorList>
            <person name="Lima N.C."/>
            <person name="Parody-Merino A.M."/>
            <person name="Battley P.F."/>
            <person name="Fidler A.E."/>
            <person name="Prosdocimi F."/>
        </authorList>
    </citation>
    <scope>NUCLEOTIDE SEQUENCE [LARGE SCALE GENOMIC DNA]</scope>
</reference>
<name>A0A2I0T0P8_LIMLA</name>
<dbReference type="AlphaFoldDB" id="A0A2I0T0P8"/>
<reference evidence="2" key="2">
    <citation type="submission" date="2017-12" db="EMBL/GenBank/DDBJ databases">
        <title>Genome sequence of the Bar-tailed Godwit (Limosa lapponica baueri).</title>
        <authorList>
            <person name="Lima N.C.B."/>
            <person name="Parody-Merino A.M."/>
            <person name="Battley P.F."/>
            <person name="Fidler A.E."/>
            <person name="Prosdocimi F."/>
        </authorList>
    </citation>
    <scope>NUCLEOTIDE SEQUENCE [LARGE SCALE GENOMIC DNA]</scope>
</reference>
<gene>
    <name evidence="1" type="ORF">llap_22340</name>
</gene>
<accession>A0A2I0T0P8</accession>
<sequence>MRVPYGVTSPASKPAPSCGLLSPRVHRSCQESAPVQASHGITVSSRRIHLLRCGVLHGLQMDICSTVNLHGLQGDSLPHYDLHHRLQGNLCFDVWSTSSPCFFFTNLGVCRVVSLTYSHSSLPAAVAVAQKLFPLLKYVITEMLPPSLIGSALAEGGSVLELAGSIEYKGSF</sequence>
<dbReference type="Proteomes" id="UP000233556">
    <property type="component" value="Unassembled WGS sequence"/>
</dbReference>
<keyword evidence="2" id="KW-1185">Reference proteome</keyword>
<proteinExistence type="predicted"/>
<evidence type="ECO:0000313" key="2">
    <source>
        <dbReference type="Proteomes" id="UP000233556"/>
    </source>
</evidence>
<dbReference type="EMBL" id="KZ528215">
    <property type="protein sequence ID" value="PKU27356.1"/>
    <property type="molecule type" value="Genomic_DNA"/>
</dbReference>
<organism evidence="1 2">
    <name type="scientific">Limosa lapponica baueri</name>
    <dbReference type="NCBI Taxonomy" id="1758121"/>
    <lineage>
        <taxon>Eukaryota</taxon>
        <taxon>Metazoa</taxon>
        <taxon>Chordata</taxon>
        <taxon>Craniata</taxon>
        <taxon>Vertebrata</taxon>
        <taxon>Euteleostomi</taxon>
        <taxon>Archelosauria</taxon>
        <taxon>Archosauria</taxon>
        <taxon>Dinosauria</taxon>
        <taxon>Saurischia</taxon>
        <taxon>Theropoda</taxon>
        <taxon>Coelurosauria</taxon>
        <taxon>Aves</taxon>
        <taxon>Neognathae</taxon>
        <taxon>Neoaves</taxon>
        <taxon>Charadriiformes</taxon>
        <taxon>Scolopacidae</taxon>
        <taxon>Limosa</taxon>
    </lineage>
</organism>